<keyword evidence="4" id="KW-1185">Reference proteome</keyword>
<keyword evidence="2" id="KW-0812">Transmembrane</keyword>
<feature type="transmembrane region" description="Helical" evidence="2">
    <location>
        <begin position="236"/>
        <end position="260"/>
    </location>
</feature>
<evidence type="ECO:0000256" key="2">
    <source>
        <dbReference type="SAM" id="Phobius"/>
    </source>
</evidence>
<comment type="caution">
    <text evidence="3">The sequence shown here is derived from an EMBL/GenBank/DDBJ whole genome shotgun (WGS) entry which is preliminary data.</text>
</comment>
<reference evidence="3" key="1">
    <citation type="submission" date="2016-04" db="EMBL/GenBank/DDBJ databases">
        <authorList>
            <person name="Nguyen H.D."/>
            <person name="Samba Siva P."/>
            <person name="Cullis J."/>
            <person name="Levesque C.A."/>
            <person name="Hambleton S."/>
        </authorList>
    </citation>
    <scope>NUCLEOTIDE SEQUENCE</scope>
    <source>
        <strain evidence="3">DAOMC 236416</strain>
    </source>
</reference>
<organism evidence="3 4">
    <name type="scientific">Tilletia indica</name>
    <dbReference type="NCBI Taxonomy" id="43049"/>
    <lineage>
        <taxon>Eukaryota</taxon>
        <taxon>Fungi</taxon>
        <taxon>Dikarya</taxon>
        <taxon>Basidiomycota</taxon>
        <taxon>Ustilaginomycotina</taxon>
        <taxon>Exobasidiomycetes</taxon>
        <taxon>Tilletiales</taxon>
        <taxon>Tilletiaceae</taxon>
        <taxon>Tilletia</taxon>
    </lineage>
</organism>
<protein>
    <submittedName>
        <fullName evidence="3">Uncharacterized protein</fullName>
    </submittedName>
</protein>
<reference evidence="3" key="2">
    <citation type="journal article" date="2019" name="IMA Fungus">
        <title>Genome sequencing and comparison of five Tilletia species to identify candidate genes for the detection of regulated species infecting wheat.</title>
        <authorList>
            <person name="Nguyen H.D.T."/>
            <person name="Sultana T."/>
            <person name="Kesanakurti P."/>
            <person name="Hambleton S."/>
        </authorList>
    </citation>
    <scope>NUCLEOTIDE SEQUENCE</scope>
    <source>
        <strain evidence="3">DAOMC 236416</strain>
    </source>
</reference>
<feature type="region of interest" description="Disordered" evidence="1">
    <location>
        <begin position="375"/>
        <end position="394"/>
    </location>
</feature>
<feature type="transmembrane region" description="Helical" evidence="2">
    <location>
        <begin position="149"/>
        <end position="173"/>
    </location>
</feature>
<dbReference type="Proteomes" id="UP000077521">
    <property type="component" value="Unassembled WGS sequence"/>
</dbReference>
<feature type="compositionally biased region" description="Polar residues" evidence="1">
    <location>
        <begin position="503"/>
        <end position="513"/>
    </location>
</feature>
<evidence type="ECO:0000313" key="4">
    <source>
        <dbReference type="Proteomes" id="UP000077521"/>
    </source>
</evidence>
<proteinExistence type="predicted"/>
<feature type="region of interest" description="Disordered" evidence="1">
    <location>
        <begin position="401"/>
        <end position="563"/>
    </location>
</feature>
<feature type="region of interest" description="Disordered" evidence="1">
    <location>
        <begin position="304"/>
        <end position="344"/>
    </location>
</feature>
<dbReference type="EMBL" id="LWDF02000106">
    <property type="protein sequence ID" value="KAE8257532.1"/>
    <property type="molecule type" value="Genomic_DNA"/>
</dbReference>
<gene>
    <name evidence="3" type="ORF">A4X13_0g2291</name>
</gene>
<keyword evidence="2" id="KW-1133">Transmembrane helix</keyword>
<evidence type="ECO:0000256" key="1">
    <source>
        <dbReference type="SAM" id="MobiDB-lite"/>
    </source>
</evidence>
<evidence type="ECO:0000313" key="3">
    <source>
        <dbReference type="EMBL" id="KAE8257532.1"/>
    </source>
</evidence>
<sequence>MESFAKAATAAAPVMAAPLMARRPRPALTVGFFNFVVKQQIPVVAAQTLLIAEIIRKIPVDYRMGSRAKERGRLNVSEFLYFSIKSFALVAVILDCVLQESTAITSGEACKAASGASTFLWYSSSTLVAAAVAWRTYIIFGRSALASRLLLIGLLMQFTVTIAAVCKTHKFLIINDGYCDYDPRQFVDLKRPWYQLAAPWFVFVNFLFDMSMVGASTWKIVSAAKSPLGFSGLARVLILNGVQYAVLVCTTNFIEFILIATASHKIPSLLNLSITIQIITGLNLIAEEQDAVHGYTRSHLLNGTKRRGYGTDNTPLTSPPKNRTMMTRDTGSMSAFGTGTTQHDYKEGMYSSTVGEESGVVNMHTCVDVEVDLDRSDQKSAKSPAENGATAPSVAWEITMGAPVRRKPPPSNLVRSPTPNSGRASRNSVAFSPTTGERPRTAPSGGAPVSPLSGASGGGGGGEDIEMQGRERPTTSLANHVGIERTNSVSGSVYGSSSVQQQRPPLSNASESTPIPPTPMTGVSIRSIRQALEKNTNGEVPTYTRPDSTLEGFPPHSQWPSRP</sequence>
<dbReference type="AlphaFoldDB" id="A0A177TVS9"/>
<feature type="transmembrane region" description="Helical" evidence="2">
    <location>
        <begin position="193"/>
        <end position="215"/>
    </location>
</feature>
<keyword evidence="2" id="KW-0472">Membrane</keyword>
<name>A0A177TVS9_9BASI</name>
<feature type="compositionally biased region" description="Polar residues" evidence="1">
    <location>
        <begin position="311"/>
        <end position="342"/>
    </location>
</feature>
<feature type="compositionally biased region" description="Low complexity" evidence="1">
    <location>
        <begin position="488"/>
        <end position="502"/>
    </location>
</feature>
<accession>A0A177TVS9</accession>
<feature type="compositionally biased region" description="Low complexity" evidence="1">
    <location>
        <begin position="442"/>
        <end position="454"/>
    </location>
</feature>
<feature type="compositionally biased region" description="Polar residues" evidence="1">
    <location>
        <begin position="413"/>
        <end position="435"/>
    </location>
</feature>